<accession>A0A2P8GKI7</accession>
<evidence type="ECO:0000256" key="2">
    <source>
        <dbReference type="ARBA" id="ARBA00023276"/>
    </source>
</evidence>
<keyword evidence="1" id="KW-0602">Photosynthesis</keyword>
<dbReference type="GO" id="GO:0015979">
    <property type="term" value="P:photosynthesis"/>
    <property type="evidence" value="ECO:0007669"/>
    <property type="project" value="UniProtKB-KW"/>
</dbReference>
<dbReference type="AlphaFoldDB" id="A0A2P8GKI7"/>
<evidence type="ECO:0000313" key="5">
    <source>
        <dbReference type="EMBL" id="PSL34488.1"/>
    </source>
</evidence>
<comment type="caution">
    <text evidence="5">The sequence shown here is derived from an EMBL/GenBank/DDBJ whole genome shotgun (WGS) entry which is preliminary data.</text>
</comment>
<dbReference type="InterPro" id="IPR016040">
    <property type="entry name" value="NAD(P)-bd_dom"/>
</dbReference>
<evidence type="ECO:0000313" key="6">
    <source>
        <dbReference type="Proteomes" id="UP000240978"/>
    </source>
</evidence>
<organism evidence="5 6">
    <name type="scientific">Chitinophaga ginsengisoli</name>
    <dbReference type="NCBI Taxonomy" id="363837"/>
    <lineage>
        <taxon>Bacteria</taxon>
        <taxon>Pseudomonadati</taxon>
        <taxon>Bacteroidota</taxon>
        <taxon>Chitinophagia</taxon>
        <taxon>Chitinophagales</taxon>
        <taxon>Chitinophagaceae</taxon>
        <taxon>Chitinophaga</taxon>
    </lineage>
</organism>
<feature type="domain" description="NAD(P)-binding" evidence="4">
    <location>
        <begin position="47"/>
        <end position="181"/>
    </location>
</feature>
<dbReference type="Proteomes" id="UP000240978">
    <property type="component" value="Unassembled WGS sequence"/>
</dbReference>
<dbReference type="Pfam" id="PF13460">
    <property type="entry name" value="NAD_binding_10"/>
    <property type="match status" value="1"/>
</dbReference>
<keyword evidence="3" id="KW-1133">Transmembrane helix</keyword>
<dbReference type="PANTHER" id="PTHR47128:SF2">
    <property type="entry name" value="PROTEIN HIGH CHLOROPHYLL FLUORESCENCE PHENOTYPE 244, CHLOROPLASTIC"/>
    <property type="match status" value="1"/>
</dbReference>
<dbReference type="InterPro" id="IPR036291">
    <property type="entry name" value="NAD(P)-bd_dom_sf"/>
</dbReference>
<dbReference type="EMBL" id="PYGK01000002">
    <property type="protein sequence ID" value="PSL34488.1"/>
    <property type="molecule type" value="Genomic_DNA"/>
</dbReference>
<reference evidence="5 6" key="1">
    <citation type="submission" date="2018-03" db="EMBL/GenBank/DDBJ databases">
        <title>Genomic Encyclopedia of Archaeal and Bacterial Type Strains, Phase II (KMG-II): from individual species to whole genera.</title>
        <authorList>
            <person name="Goeker M."/>
        </authorList>
    </citation>
    <scope>NUCLEOTIDE SEQUENCE [LARGE SCALE GENOMIC DNA]</scope>
    <source>
        <strain evidence="5 6">DSM 18107</strain>
    </source>
</reference>
<gene>
    <name evidence="5" type="ORF">CLV42_10259</name>
</gene>
<feature type="transmembrane region" description="Helical" evidence="3">
    <location>
        <begin position="12"/>
        <end position="33"/>
    </location>
</feature>
<dbReference type="OrthoDB" id="9771302at2"/>
<sequence length="303" mass="33544">MHVVYHLHGNRILCTIAYLATAMTTGYAISLSITSNRTMKQTILVTGGTGTLGKQVVKQLIDKEYTPIVFTSKENAIIEKGAMPAVGNLALNTGLHEATLNADTIIHCASNPRNAAEVDIQGTANLLASIPSHKSPHIIYISICGVDKSNYAYYQNKLATEKLIAASRFPYTVLRITQFHDFILHRMLTPGLNEQESFIELPDNTSFQPIDIRDVATYIADRIDERPQGACLTIGGPEIFTIRQLATTYLEYTGKEYAIRESSAQSDFLNIFRSGINLTPENKTGAITWSTYLRNTLQEPQQS</sequence>
<dbReference type="GO" id="GO:0009523">
    <property type="term" value="C:photosystem II"/>
    <property type="evidence" value="ECO:0007669"/>
    <property type="project" value="UniProtKB-KW"/>
</dbReference>
<keyword evidence="3" id="KW-0472">Membrane</keyword>
<keyword evidence="3" id="KW-0812">Transmembrane</keyword>
<dbReference type="InterPro" id="IPR044256">
    <property type="entry name" value="HCF244-like"/>
</dbReference>
<name>A0A2P8GKI7_9BACT</name>
<evidence type="ECO:0000259" key="4">
    <source>
        <dbReference type="Pfam" id="PF13460"/>
    </source>
</evidence>
<proteinExistence type="predicted"/>
<dbReference type="PANTHER" id="PTHR47128">
    <property type="match status" value="1"/>
</dbReference>
<keyword evidence="2" id="KW-0604">Photosystem II</keyword>
<dbReference type="Gene3D" id="3.40.50.720">
    <property type="entry name" value="NAD(P)-binding Rossmann-like Domain"/>
    <property type="match status" value="1"/>
</dbReference>
<dbReference type="SUPFAM" id="SSF51735">
    <property type="entry name" value="NAD(P)-binding Rossmann-fold domains"/>
    <property type="match status" value="1"/>
</dbReference>
<evidence type="ECO:0000256" key="1">
    <source>
        <dbReference type="ARBA" id="ARBA00022531"/>
    </source>
</evidence>
<protein>
    <submittedName>
        <fullName evidence="5">Uncharacterized protein YbjT (DUF2867 family)</fullName>
    </submittedName>
</protein>
<keyword evidence="6" id="KW-1185">Reference proteome</keyword>
<evidence type="ECO:0000256" key="3">
    <source>
        <dbReference type="SAM" id="Phobius"/>
    </source>
</evidence>